<gene>
    <name evidence="1" type="primary">panZ</name>
    <name evidence="3" type="ORF">BTJ39_14005</name>
</gene>
<dbReference type="GO" id="GO:0031638">
    <property type="term" value="P:zymogen activation"/>
    <property type="evidence" value="ECO:0007669"/>
    <property type="project" value="InterPro"/>
</dbReference>
<protein>
    <recommendedName>
        <fullName evidence="1">PanD regulatory factor</fullName>
    </recommendedName>
</protein>
<organism evidence="3 4">
    <name type="scientific">Izhakiella australiensis</name>
    <dbReference type="NCBI Taxonomy" id="1926881"/>
    <lineage>
        <taxon>Bacteria</taxon>
        <taxon>Pseudomonadati</taxon>
        <taxon>Pseudomonadota</taxon>
        <taxon>Gammaproteobacteria</taxon>
        <taxon>Enterobacterales</taxon>
        <taxon>Erwiniaceae</taxon>
        <taxon>Izhakiella</taxon>
    </lineage>
</organism>
<keyword evidence="4" id="KW-1185">Reference proteome</keyword>
<dbReference type="GO" id="GO:0015940">
    <property type="term" value="P:pantothenate biosynthetic process"/>
    <property type="evidence" value="ECO:0007669"/>
    <property type="project" value="UniProtKB-UniRule"/>
</dbReference>
<evidence type="ECO:0000256" key="1">
    <source>
        <dbReference type="HAMAP-Rule" id="MF_02018"/>
    </source>
</evidence>
<comment type="function">
    <text evidence="1">Controls both the activation and catalytic activity of PanD in a coenzyme A (CoA)-dependent fashion.</text>
</comment>
<dbReference type="InterPro" id="IPR016181">
    <property type="entry name" value="Acyl_CoA_acyltransferase"/>
</dbReference>
<dbReference type="GO" id="GO:0016747">
    <property type="term" value="F:acyltransferase activity, transferring groups other than amino-acyl groups"/>
    <property type="evidence" value="ECO:0007669"/>
    <property type="project" value="InterPro"/>
</dbReference>
<reference evidence="3 4" key="1">
    <citation type="submission" date="2016-12" db="EMBL/GenBank/DDBJ databases">
        <title>Izhakiella australiana sp. nov. of genus Izhakiella isolated from Australian desert.</title>
        <authorList>
            <person name="Ji M."/>
        </authorList>
    </citation>
    <scope>NUCLEOTIDE SEQUENCE [LARGE SCALE GENOMIC DNA]</scope>
    <source>
        <strain evidence="3 4">D4N98</strain>
    </source>
</reference>
<dbReference type="PROSITE" id="PS51186">
    <property type="entry name" value="GNAT"/>
    <property type="match status" value="1"/>
</dbReference>
<dbReference type="OrthoDB" id="5736859at2"/>
<evidence type="ECO:0000313" key="3">
    <source>
        <dbReference type="EMBL" id="OON39390.1"/>
    </source>
</evidence>
<comment type="similarity">
    <text evidence="1">Belongs to the PanZ/PanM family.</text>
</comment>
<feature type="binding site" evidence="1">
    <location>
        <begin position="68"/>
        <end position="70"/>
    </location>
    <ligand>
        <name>CoA</name>
        <dbReference type="ChEBI" id="CHEBI:57287"/>
    </ligand>
</feature>
<dbReference type="Proteomes" id="UP000190667">
    <property type="component" value="Unassembled WGS sequence"/>
</dbReference>
<dbReference type="InterPro" id="IPR032900">
    <property type="entry name" value="PanZ"/>
</dbReference>
<keyword evidence="3" id="KW-0808">Transferase</keyword>
<dbReference type="STRING" id="1926881.BTJ39_14005"/>
<dbReference type="Pfam" id="PF12568">
    <property type="entry name" value="PanZ"/>
    <property type="match status" value="1"/>
</dbReference>
<feature type="domain" description="N-acetyltransferase" evidence="2">
    <location>
        <begin position="6"/>
        <end position="134"/>
    </location>
</feature>
<evidence type="ECO:0000313" key="4">
    <source>
        <dbReference type="Proteomes" id="UP000190667"/>
    </source>
</evidence>
<sequence>MKLTIIRLKDLTQQDQTDLSKIWPQQAIPTLVETLSEQSQIYAARFNDRLLAALQLDVSGTQGRIGHLEVREVTRRRGVGKYLLEEVMAQNTAITLWRVANDGSAERGAIAAFMQSCGFRAEVDGWVKRARTGD</sequence>
<keyword evidence="1" id="KW-0566">Pantothenate biosynthesis</keyword>
<dbReference type="NCBIfam" id="NF033213">
    <property type="entry name" value="matur_PanM"/>
    <property type="match status" value="1"/>
</dbReference>
<comment type="subunit">
    <text evidence="1">Interacts with PanD in the presence of CoA.</text>
</comment>
<evidence type="ECO:0000259" key="2">
    <source>
        <dbReference type="PROSITE" id="PS51186"/>
    </source>
</evidence>
<dbReference type="InterPro" id="IPR000182">
    <property type="entry name" value="GNAT_dom"/>
</dbReference>
<comment type="caution">
    <text evidence="3">The sequence shown here is derived from an EMBL/GenBank/DDBJ whole genome shotgun (WGS) entry which is preliminary data.</text>
</comment>
<dbReference type="RefSeq" id="WP_078003323.1">
    <property type="nucleotide sequence ID" value="NZ_MRUL01000009.1"/>
</dbReference>
<feature type="binding site" evidence="1">
    <location>
        <begin position="74"/>
        <end position="81"/>
    </location>
    <ligand>
        <name>CoA</name>
        <dbReference type="ChEBI" id="CHEBI:57287"/>
    </ligand>
</feature>
<dbReference type="AlphaFoldDB" id="A0A1S8YK30"/>
<dbReference type="HAMAP" id="MF_02018">
    <property type="entry name" value="PanZ_PanM"/>
    <property type="match status" value="1"/>
</dbReference>
<dbReference type="SUPFAM" id="SSF55729">
    <property type="entry name" value="Acyl-CoA N-acyltransferases (Nat)"/>
    <property type="match status" value="1"/>
</dbReference>
<proteinExistence type="inferred from homology"/>
<dbReference type="EMBL" id="MRUL01000009">
    <property type="protein sequence ID" value="OON39390.1"/>
    <property type="molecule type" value="Genomic_DNA"/>
</dbReference>
<name>A0A1S8YK30_9GAMM</name>
<dbReference type="InterPro" id="IPR040448">
    <property type="entry name" value="PanZ_GNAT"/>
</dbReference>
<dbReference type="CDD" id="cd04301">
    <property type="entry name" value="NAT_SF"/>
    <property type="match status" value="1"/>
</dbReference>
<accession>A0A1S8YK30</accession>
<dbReference type="Gene3D" id="3.40.630.30">
    <property type="match status" value="1"/>
</dbReference>